<accession>A0A8H7QZN2</accession>
<sequence>MLEAGTSHDENNSNGGEQQPEPKKRKYLKATDLKTGTNGVLDLTRISIISKRLRTVVNGICQHYCLLLLMTLKNEEYNVLNIISNRRTKKDLYQSVDKIAPFCNDSELSYIKLAVQKLCNLWHRNVLNVPHNEDWYRVNVYGDLFDFIFNGQAGYETRRSEFHSSIVKSLQKMGILDANTKDVRLDLIFTNSSGLNDAFYCEDKPYKRALKDNK</sequence>
<dbReference type="EMBL" id="JAEPRD010000074">
    <property type="protein sequence ID" value="KAG2201205.1"/>
    <property type="molecule type" value="Genomic_DNA"/>
</dbReference>
<evidence type="ECO:0000313" key="2">
    <source>
        <dbReference type="EMBL" id="KAG2201205.1"/>
    </source>
</evidence>
<reference evidence="2" key="1">
    <citation type="submission" date="2020-12" db="EMBL/GenBank/DDBJ databases">
        <title>Metabolic potential, ecology and presence of endohyphal bacteria is reflected in genomic diversity of Mucoromycotina.</title>
        <authorList>
            <person name="Muszewska A."/>
            <person name="Okrasinska A."/>
            <person name="Steczkiewicz K."/>
            <person name="Drgas O."/>
            <person name="Orlowska M."/>
            <person name="Perlinska-Lenart U."/>
            <person name="Aleksandrzak-Piekarczyk T."/>
            <person name="Szatraj K."/>
            <person name="Zielenkiewicz U."/>
            <person name="Pilsyk S."/>
            <person name="Malc E."/>
            <person name="Mieczkowski P."/>
            <person name="Kruszewska J.S."/>
            <person name="Biernat P."/>
            <person name="Pawlowska J."/>
        </authorList>
    </citation>
    <scope>NUCLEOTIDE SEQUENCE</scope>
    <source>
        <strain evidence="2">WA0000017839</strain>
    </source>
</reference>
<evidence type="ECO:0000256" key="1">
    <source>
        <dbReference type="SAM" id="MobiDB-lite"/>
    </source>
</evidence>
<name>A0A8H7QZN2_9FUNG</name>
<evidence type="ECO:0000313" key="3">
    <source>
        <dbReference type="Proteomes" id="UP000603453"/>
    </source>
</evidence>
<dbReference type="Proteomes" id="UP000603453">
    <property type="component" value="Unassembled WGS sequence"/>
</dbReference>
<comment type="caution">
    <text evidence="2">The sequence shown here is derived from an EMBL/GenBank/DDBJ whole genome shotgun (WGS) entry which is preliminary data.</text>
</comment>
<protein>
    <submittedName>
        <fullName evidence="2">Uncharacterized protein</fullName>
    </submittedName>
</protein>
<dbReference type="AlphaFoldDB" id="A0A8H7QZN2"/>
<proteinExistence type="predicted"/>
<gene>
    <name evidence="2" type="ORF">INT47_013016</name>
</gene>
<feature type="compositionally biased region" description="Basic and acidic residues" evidence="1">
    <location>
        <begin position="1"/>
        <end position="11"/>
    </location>
</feature>
<feature type="region of interest" description="Disordered" evidence="1">
    <location>
        <begin position="1"/>
        <end position="25"/>
    </location>
</feature>
<keyword evidence="3" id="KW-1185">Reference proteome</keyword>
<dbReference type="OrthoDB" id="2269335at2759"/>
<organism evidence="2 3">
    <name type="scientific">Mucor saturninus</name>
    <dbReference type="NCBI Taxonomy" id="64648"/>
    <lineage>
        <taxon>Eukaryota</taxon>
        <taxon>Fungi</taxon>
        <taxon>Fungi incertae sedis</taxon>
        <taxon>Mucoromycota</taxon>
        <taxon>Mucoromycotina</taxon>
        <taxon>Mucoromycetes</taxon>
        <taxon>Mucorales</taxon>
        <taxon>Mucorineae</taxon>
        <taxon>Mucoraceae</taxon>
        <taxon>Mucor</taxon>
    </lineage>
</organism>